<dbReference type="RefSeq" id="XP_002843527.1">
    <property type="nucleotide sequence ID" value="XM_002843481.1"/>
</dbReference>
<dbReference type="VEuPathDB" id="FungiDB:MCYG_07310"/>
<keyword evidence="4" id="KW-1185">Reference proteome</keyword>
<protein>
    <submittedName>
        <fullName evidence="3">Uncharacterized protein</fullName>
    </submittedName>
</protein>
<feature type="transmembrane region" description="Helical" evidence="2">
    <location>
        <begin position="643"/>
        <end position="666"/>
    </location>
</feature>
<dbReference type="Proteomes" id="UP000002035">
    <property type="component" value="Unassembled WGS sequence"/>
</dbReference>
<dbReference type="AlphaFoldDB" id="C5FY93"/>
<dbReference type="EMBL" id="DS995707">
    <property type="protein sequence ID" value="EEQ34491.1"/>
    <property type="molecule type" value="Genomic_DNA"/>
</dbReference>
<evidence type="ECO:0000256" key="1">
    <source>
        <dbReference type="SAM" id="MobiDB-lite"/>
    </source>
</evidence>
<proteinExistence type="predicted"/>
<dbReference type="STRING" id="554155.C5FY93"/>
<reference evidence="4" key="1">
    <citation type="journal article" date="2012" name="MBio">
        <title>Comparative genome analysis of Trichophyton rubrum and related dermatophytes reveals candidate genes involved in infection.</title>
        <authorList>
            <person name="Martinez D.A."/>
            <person name="Oliver B.G."/>
            <person name="Graeser Y."/>
            <person name="Goldberg J.M."/>
            <person name="Li W."/>
            <person name="Martinez-Rossi N.M."/>
            <person name="Monod M."/>
            <person name="Shelest E."/>
            <person name="Barton R.C."/>
            <person name="Birch E."/>
            <person name="Brakhage A.A."/>
            <person name="Chen Z."/>
            <person name="Gurr S.J."/>
            <person name="Heiman D."/>
            <person name="Heitman J."/>
            <person name="Kosti I."/>
            <person name="Rossi A."/>
            <person name="Saif S."/>
            <person name="Samalova M."/>
            <person name="Saunders C.W."/>
            <person name="Shea T."/>
            <person name="Summerbell R.C."/>
            <person name="Xu J."/>
            <person name="Young S."/>
            <person name="Zeng Q."/>
            <person name="Birren B.W."/>
            <person name="Cuomo C.A."/>
            <person name="White T.C."/>
        </authorList>
    </citation>
    <scope>NUCLEOTIDE SEQUENCE [LARGE SCALE GENOMIC DNA]</scope>
    <source>
        <strain evidence="4">ATCC MYA-4605 / CBS 113480</strain>
    </source>
</reference>
<name>C5FY93_ARTOC</name>
<keyword evidence="2" id="KW-1133">Transmembrane helix</keyword>
<feature type="compositionally biased region" description="Basic and acidic residues" evidence="1">
    <location>
        <begin position="791"/>
        <end position="808"/>
    </location>
</feature>
<sequence length="836" mass="94565">MRRLRAKISRIFNFDLDALHVDGNARYKAEKPRHGGGFNPKKEDTEKILKDIFGGLPKPGSGPSGSASNNTGSAQGVQQRIIPMMVKLETVEEGLIINPGGVQSESLTSKQFNDSQAVDGLGSVIEGLQPFECIMNPSTGELERLCIQAPDSICELKNSTWDRTLIRNVASKSLLVALLPFSRIPRERRSNPARYTPQDWASLLSLWILAVAGLLGAAFVPQSSPSDGKHPSFYASCSYNGFRYPRLARNFLENKPSIARERRYDPSWTLFEHEWQYDAPWGSRYQGSYRALRPRMLCYLVDDLGTPDCRFIEHDEDCPPYVFIAYTAEHFKTGDEEAEKALYMLARSATLQYIDSIAEADRKPKAFWIAHMCMPNHCYLDSNGQPQTINGENGDGKKLQEHLMDYDTYSISDIIRAAEHVIIIGGNPTQETGNDPLREWGARVWTLPEIILSKGDSVSVARFSGNSDSIRDLVNLERIPKSQIPSRAWSDAPCSRQLLEHYSSLHLSRLELVKIILECLMHRNFKEMYPGDRSYAMMGLLRIRPPINREDTPFQAFARLSLPQDSDRFMERLICLLPNKPDESWEWMADQYRSSLWDIYPDTQICGIGENDTVIVDNFKGATIQWSGFTSVQIYHRLRLKRLFFKTLTLIGPFFFFISLLVIGLVPRVGPVLLVLSLVFLQLPSPYYTWKVYGDKVCNVEPYLFGIEGYVPLDLIEKKLFGGRPTRLSWSVIGSPLSRHQEGLECSEIQSHVPHGGQGKEFEKTINTHMVDAIDPCSPCANCQSIPEPERMCPHHETPRSAKEHSKSDMGQMKASLPLLYIINTLLSPISSAHHR</sequence>
<feature type="compositionally biased region" description="Low complexity" evidence="1">
    <location>
        <begin position="54"/>
        <end position="75"/>
    </location>
</feature>
<evidence type="ECO:0000256" key="2">
    <source>
        <dbReference type="SAM" id="Phobius"/>
    </source>
</evidence>
<dbReference type="eggNOG" id="ENOG502RWEH">
    <property type="taxonomic scope" value="Eukaryota"/>
</dbReference>
<feature type="region of interest" description="Disordered" evidence="1">
    <location>
        <begin position="791"/>
        <end position="810"/>
    </location>
</feature>
<feature type="transmembrane region" description="Helical" evidence="2">
    <location>
        <begin position="672"/>
        <end position="690"/>
    </location>
</feature>
<keyword evidence="2" id="KW-0812">Transmembrane</keyword>
<dbReference type="OrthoDB" id="2624308at2759"/>
<feature type="region of interest" description="Disordered" evidence="1">
    <location>
        <begin position="52"/>
        <end position="75"/>
    </location>
</feature>
<accession>C5FY93</accession>
<keyword evidence="2" id="KW-0472">Membrane</keyword>
<dbReference type="GeneID" id="9226833"/>
<feature type="transmembrane region" description="Helical" evidence="2">
    <location>
        <begin position="201"/>
        <end position="220"/>
    </location>
</feature>
<organism evidence="3 4">
    <name type="scientific">Arthroderma otae (strain ATCC MYA-4605 / CBS 113480)</name>
    <name type="common">Microsporum canis</name>
    <dbReference type="NCBI Taxonomy" id="554155"/>
    <lineage>
        <taxon>Eukaryota</taxon>
        <taxon>Fungi</taxon>
        <taxon>Dikarya</taxon>
        <taxon>Ascomycota</taxon>
        <taxon>Pezizomycotina</taxon>
        <taxon>Eurotiomycetes</taxon>
        <taxon>Eurotiomycetidae</taxon>
        <taxon>Onygenales</taxon>
        <taxon>Arthrodermataceae</taxon>
        <taxon>Microsporum</taxon>
    </lineage>
</organism>
<gene>
    <name evidence="3" type="ORF">MCYG_07310</name>
</gene>
<dbReference type="OMA" id="SIRWKDI"/>
<evidence type="ECO:0000313" key="3">
    <source>
        <dbReference type="EMBL" id="EEQ34491.1"/>
    </source>
</evidence>
<evidence type="ECO:0000313" key="4">
    <source>
        <dbReference type="Proteomes" id="UP000002035"/>
    </source>
</evidence>
<dbReference type="HOGENOM" id="CLU_011082_1_0_1"/>